<evidence type="ECO:0000313" key="6">
    <source>
        <dbReference type="RefSeq" id="XP_033236632.1"/>
    </source>
</evidence>
<dbReference type="InterPro" id="IPR009091">
    <property type="entry name" value="RCC1/BLIP-II"/>
</dbReference>
<accession>A0A6I8VZX5</accession>
<reference evidence="6" key="1">
    <citation type="submission" date="2025-08" db="UniProtKB">
        <authorList>
            <consortium name="RefSeq"/>
        </authorList>
    </citation>
    <scope>IDENTIFICATION</scope>
    <source>
        <strain evidence="6">MV-25-SWS-2005</strain>
        <tissue evidence="6">Whole body</tissue>
    </source>
</reference>
<evidence type="ECO:0000313" key="5">
    <source>
        <dbReference type="Proteomes" id="UP000001819"/>
    </source>
</evidence>
<evidence type="ECO:0000259" key="4">
    <source>
        <dbReference type="Pfam" id="PF25390"/>
    </source>
</evidence>
<dbReference type="InterPro" id="IPR000408">
    <property type="entry name" value="Reg_chr_condens"/>
</dbReference>
<dbReference type="KEGG" id="dpo:117184193"/>
<keyword evidence="5" id="KW-1185">Reference proteome</keyword>
<keyword evidence="1" id="KW-0344">Guanine-nucleotide releasing factor</keyword>
<dbReference type="InterPro" id="IPR051553">
    <property type="entry name" value="Ran_GTPase-activating"/>
</dbReference>
<feature type="repeat" description="RCC1" evidence="3">
    <location>
        <begin position="60"/>
        <end position="113"/>
    </location>
</feature>
<proteinExistence type="predicted"/>
<name>A0A6I8VZX5_DROPS</name>
<dbReference type="Gene3D" id="2.130.10.30">
    <property type="entry name" value="Regulator of chromosome condensation 1/beta-lactamase-inhibitor protein II"/>
    <property type="match status" value="1"/>
</dbReference>
<feature type="domain" description="RCC1-like" evidence="4">
    <location>
        <begin position="41"/>
        <end position="335"/>
    </location>
</feature>
<dbReference type="InterPro" id="IPR058923">
    <property type="entry name" value="RCC1-like_dom"/>
</dbReference>
<organism evidence="5 6">
    <name type="scientific">Drosophila pseudoobscura pseudoobscura</name>
    <name type="common">Fruit fly</name>
    <dbReference type="NCBI Taxonomy" id="46245"/>
    <lineage>
        <taxon>Eukaryota</taxon>
        <taxon>Metazoa</taxon>
        <taxon>Ecdysozoa</taxon>
        <taxon>Arthropoda</taxon>
        <taxon>Hexapoda</taxon>
        <taxon>Insecta</taxon>
        <taxon>Pterygota</taxon>
        <taxon>Neoptera</taxon>
        <taxon>Endopterygota</taxon>
        <taxon>Diptera</taxon>
        <taxon>Brachycera</taxon>
        <taxon>Muscomorpha</taxon>
        <taxon>Ephydroidea</taxon>
        <taxon>Drosophilidae</taxon>
        <taxon>Drosophila</taxon>
        <taxon>Sophophora</taxon>
    </lineage>
</organism>
<dbReference type="InParanoid" id="A0A6I8VZX5"/>
<protein>
    <submittedName>
        <fullName evidence="6">Regulator of chromosome condensation-like</fullName>
    </submittedName>
</protein>
<evidence type="ECO:0000256" key="3">
    <source>
        <dbReference type="PROSITE-ProRule" id="PRU00235"/>
    </source>
</evidence>
<dbReference type="SUPFAM" id="SSF50985">
    <property type="entry name" value="RCC1/BLIP-II"/>
    <property type="match status" value="1"/>
</dbReference>
<dbReference type="GO" id="GO:0005085">
    <property type="term" value="F:guanyl-nucleotide exchange factor activity"/>
    <property type="evidence" value="ECO:0007669"/>
    <property type="project" value="TreeGrafter"/>
</dbReference>
<gene>
    <name evidence="6" type="primary">LOC117184193</name>
</gene>
<dbReference type="PANTHER" id="PTHR45982">
    <property type="entry name" value="REGULATOR OF CHROMOSOME CONDENSATION"/>
    <property type="match status" value="1"/>
</dbReference>
<dbReference type="PANTHER" id="PTHR45982:SF1">
    <property type="entry name" value="REGULATOR OF CHROMOSOME CONDENSATION"/>
    <property type="match status" value="1"/>
</dbReference>
<dbReference type="PROSITE" id="PS50012">
    <property type="entry name" value="RCC1_3"/>
    <property type="match status" value="2"/>
</dbReference>
<evidence type="ECO:0000256" key="1">
    <source>
        <dbReference type="ARBA" id="ARBA00022658"/>
    </source>
</evidence>
<keyword evidence="2" id="KW-0677">Repeat</keyword>
<dbReference type="ExpressionAtlas" id="A0A6I8VZX5">
    <property type="expression patterns" value="baseline"/>
</dbReference>
<dbReference type="PROSITE" id="PS00626">
    <property type="entry name" value="RCC1_2"/>
    <property type="match status" value="3"/>
</dbReference>
<dbReference type="GO" id="GO:0005737">
    <property type="term" value="C:cytoplasm"/>
    <property type="evidence" value="ECO:0007669"/>
    <property type="project" value="TreeGrafter"/>
</dbReference>
<dbReference type="PRINTS" id="PR00633">
    <property type="entry name" value="RCCNDNSATION"/>
</dbReference>
<evidence type="ECO:0000256" key="2">
    <source>
        <dbReference type="ARBA" id="ARBA00022737"/>
    </source>
</evidence>
<dbReference type="Proteomes" id="UP000001819">
    <property type="component" value="Chromosome 4"/>
</dbReference>
<dbReference type="Pfam" id="PF25390">
    <property type="entry name" value="WD40_RLD"/>
    <property type="match status" value="1"/>
</dbReference>
<dbReference type="RefSeq" id="XP_033236632.1">
    <property type="nucleotide sequence ID" value="XM_033380741.1"/>
</dbReference>
<sequence length="357" mass="38269">MSKRRVSVRDFCMELPKRRQSIGSVLACDTAGRLTEIQNIPDPVDVSAGGQHSLVLTRSGDVYSFGCNGEGALGRSTSSSEPGSESLPAVVDLPGKALCITAGGSHSACLLANGSVYAWGSFRLTIDGIVLKPTQILAGTECCSIASGRNHLVVLSTRGKVYTMGSAEHRQLRSIQKRSVLRPNQIKIRSANPFNAIWTTNTCCFLRESQTETIWAADLNNCQHFAPIKTTLKDVTQIAGGDHDTLMLQGNRLFSVVGLGESVSQLAPVRNLESSNIVSVACGDVCSYAITADGLLYSWGTDSSKAGKDDQAIRVISRNTANKKLLLASATAWHALFLAQVNPYVFNSLKDNLLTFS</sequence>
<feature type="repeat" description="RCC1" evidence="3">
    <location>
        <begin position="114"/>
        <end position="158"/>
    </location>
</feature>
<dbReference type="AlphaFoldDB" id="A0A6I8VZX5"/>